<dbReference type="InterPro" id="IPR014284">
    <property type="entry name" value="RNA_pol_sigma-70_dom"/>
</dbReference>
<dbReference type="AlphaFoldDB" id="A0A4Q1D8N0"/>
<reference evidence="7 8" key="1">
    <citation type="submission" date="2019-01" db="EMBL/GenBank/DDBJ databases">
        <title>Filimonas sp. strain TTM-71.</title>
        <authorList>
            <person name="Chen W.-M."/>
        </authorList>
    </citation>
    <scope>NUCLEOTIDE SEQUENCE [LARGE SCALE GENOMIC DNA]</scope>
    <source>
        <strain evidence="7 8">TTM-71</strain>
    </source>
</reference>
<dbReference type="SUPFAM" id="SSF88946">
    <property type="entry name" value="Sigma2 domain of RNA polymerase sigma factors"/>
    <property type="match status" value="1"/>
</dbReference>
<dbReference type="InterPro" id="IPR007627">
    <property type="entry name" value="RNA_pol_sigma70_r2"/>
</dbReference>
<dbReference type="InterPro" id="IPR013324">
    <property type="entry name" value="RNA_pol_sigma_r3/r4-like"/>
</dbReference>
<dbReference type="Gene3D" id="1.10.1740.10">
    <property type="match status" value="1"/>
</dbReference>
<evidence type="ECO:0000256" key="2">
    <source>
        <dbReference type="ARBA" id="ARBA00023015"/>
    </source>
</evidence>
<comment type="caution">
    <text evidence="7">The sequence shown here is derived from an EMBL/GenBank/DDBJ whole genome shotgun (WGS) entry which is preliminary data.</text>
</comment>
<keyword evidence="8" id="KW-1185">Reference proteome</keyword>
<dbReference type="PANTHER" id="PTHR43133">
    <property type="entry name" value="RNA POLYMERASE ECF-TYPE SIGMA FACTO"/>
    <property type="match status" value="1"/>
</dbReference>
<comment type="similarity">
    <text evidence="1">Belongs to the sigma-70 factor family. ECF subfamily.</text>
</comment>
<evidence type="ECO:0000313" key="8">
    <source>
        <dbReference type="Proteomes" id="UP000290545"/>
    </source>
</evidence>
<keyword evidence="4" id="KW-0804">Transcription</keyword>
<proteinExistence type="inferred from homology"/>
<evidence type="ECO:0000256" key="3">
    <source>
        <dbReference type="ARBA" id="ARBA00023082"/>
    </source>
</evidence>
<dbReference type="GO" id="GO:0016987">
    <property type="term" value="F:sigma factor activity"/>
    <property type="evidence" value="ECO:0007669"/>
    <property type="project" value="UniProtKB-KW"/>
</dbReference>
<dbReference type="EMBL" id="SDHZ01000001">
    <property type="protein sequence ID" value="RXK85704.1"/>
    <property type="molecule type" value="Genomic_DNA"/>
</dbReference>
<dbReference type="InterPro" id="IPR039425">
    <property type="entry name" value="RNA_pol_sigma-70-like"/>
</dbReference>
<evidence type="ECO:0000259" key="5">
    <source>
        <dbReference type="Pfam" id="PF04542"/>
    </source>
</evidence>
<dbReference type="NCBIfam" id="TIGR02937">
    <property type="entry name" value="sigma70-ECF"/>
    <property type="match status" value="1"/>
</dbReference>
<evidence type="ECO:0000259" key="6">
    <source>
        <dbReference type="Pfam" id="PF08281"/>
    </source>
</evidence>
<dbReference type="CDD" id="cd06171">
    <property type="entry name" value="Sigma70_r4"/>
    <property type="match status" value="1"/>
</dbReference>
<dbReference type="OrthoDB" id="799938at2"/>
<keyword evidence="3" id="KW-0731">Sigma factor</keyword>
<gene>
    <name evidence="7" type="ORF">ESB13_02495</name>
</gene>
<dbReference type="InterPro" id="IPR036388">
    <property type="entry name" value="WH-like_DNA-bd_sf"/>
</dbReference>
<dbReference type="InterPro" id="IPR013249">
    <property type="entry name" value="RNA_pol_sigma70_r4_t2"/>
</dbReference>
<dbReference type="Proteomes" id="UP000290545">
    <property type="component" value="Unassembled WGS sequence"/>
</dbReference>
<evidence type="ECO:0000256" key="4">
    <source>
        <dbReference type="ARBA" id="ARBA00023163"/>
    </source>
</evidence>
<evidence type="ECO:0000313" key="7">
    <source>
        <dbReference type="EMBL" id="RXK85704.1"/>
    </source>
</evidence>
<name>A0A4Q1D8N0_9BACT</name>
<sequence length="222" mass="25774">MTVIPAAAFFLPNIVPLLLKLAILQRVSSEYNELELLKLIADGDENAFREFFVRYREKLYSFVFRITKSAHATEELVQDIFLKCWTNRQAFSAVSNPDGYLFFMARNKSIDYLRKLANESAMLEKVWKNIAASRNSTEEHINMQEVRGIIDSALEQLTPQRRTVFHLSRYEGLTHRQIAERLQLSEGTIRNIISEVLQHVRTRLKQHDITLAIAFSIVFNVL</sequence>
<dbReference type="InterPro" id="IPR014327">
    <property type="entry name" value="RNA_pol_sigma70_bacteroid"/>
</dbReference>
<dbReference type="Pfam" id="PF08281">
    <property type="entry name" value="Sigma70_r4_2"/>
    <property type="match status" value="1"/>
</dbReference>
<dbReference type="PANTHER" id="PTHR43133:SF46">
    <property type="entry name" value="RNA POLYMERASE SIGMA-70 FACTOR ECF SUBFAMILY"/>
    <property type="match status" value="1"/>
</dbReference>
<dbReference type="GO" id="GO:0006352">
    <property type="term" value="P:DNA-templated transcription initiation"/>
    <property type="evidence" value="ECO:0007669"/>
    <property type="project" value="InterPro"/>
</dbReference>
<feature type="domain" description="RNA polymerase sigma-70 region 2" evidence="5">
    <location>
        <begin position="52"/>
        <end position="117"/>
    </location>
</feature>
<evidence type="ECO:0000256" key="1">
    <source>
        <dbReference type="ARBA" id="ARBA00010641"/>
    </source>
</evidence>
<organism evidence="7 8">
    <name type="scientific">Filimonas effusa</name>
    <dbReference type="NCBI Taxonomy" id="2508721"/>
    <lineage>
        <taxon>Bacteria</taxon>
        <taxon>Pseudomonadati</taxon>
        <taxon>Bacteroidota</taxon>
        <taxon>Chitinophagia</taxon>
        <taxon>Chitinophagales</taxon>
        <taxon>Chitinophagaceae</taxon>
        <taxon>Filimonas</taxon>
    </lineage>
</organism>
<dbReference type="Pfam" id="PF04542">
    <property type="entry name" value="Sigma70_r2"/>
    <property type="match status" value="1"/>
</dbReference>
<accession>A0A4Q1D8N0</accession>
<feature type="domain" description="RNA polymerase sigma factor 70 region 4 type 2" evidence="6">
    <location>
        <begin position="148"/>
        <end position="199"/>
    </location>
</feature>
<protein>
    <submittedName>
        <fullName evidence="7">RNA polymerase sigma-70 factor</fullName>
    </submittedName>
</protein>
<dbReference type="GO" id="GO:0003677">
    <property type="term" value="F:DNA binding"/>
    <property type="evidence" value="ECO:0007669"/>
    <property type="project" value="InterPro"/>
</dbReference>
<dbReference type="InterPro" id="IPR013325">
    <property type="entry name" value="RNA_pol_sigma_r2"/>
</dbReference>
<dbReference type="NCBIfam" id="TIGR02985">
    <property type="entry name" value="Sig70_bacteroi1"/>
    <property type="match status" value="1"/>
</dbReference>
<dbReference type="Gene3D" id="1.10.10.10">
    <property type="entry name" value="Winged helix-like DNA-binding domain superfamily/Winged helix DNA-binding domain"/>
    <property type="match status" value="1"/>
</dbReference>
<dbReference type="SUPFAM" id="SSF88659">
    <property type="entry name" value="Sigma3 and sigma4 domains of RNA polymerase sigma factors"/>
    <property type="match status" value="1"/>
</dbReference>
<keyword evidence="2" id="KW-0805">Transcription regulation</keyword>